<evidence type="ECO:0000256" key="3">
    <source>
        <dbReference type="ARBA" id="ARBA00023082"/>
    </source>
</evidence>
<dbReference type="InterPro" id="IPR013324">
    <property type="entry name" value="RNA_pol_sigma_r3/r4-like"/>
</dbReference>
<evidence type="ECO:0000256" key="1">
    <source>
        <dbReference type="ARBA" id="ARBA00010641"/>
    </source>
</evidence>
<dbReference type="InterPro" id="IPR014284">
    <property type="entry name" value="RNA_pol_sigma-70_dom"/>
</dbReference>
<dbReference type="Pfam" id="PF08281">
    <property type="entry name" value="Sigma70_r4_2"/>
    <property type="match status" value="1"/>
</dbReference>
<organism evidence="7 8">
    <name type="scientific">Paenibacillus gyeongsangnamensis</name>
    <dbReference type="NCBI Taxonomy" id="3388067"/>
    <lineage>
        <taxon>Bacteria</taxon>
        <taxon>Bacillati</taxon>
        <taxon>Bacillota</taxon>
        <taxon>Bacilli</taxon>
        <taxon>Bacillales</taxon>
        <taxon>Paenibacillaceae</taxon>
        <taxon>Paenibacillus</taxon>
    </lineage>
</organism>
<evidence type="ECO:0000259" key="5">
    <source>
        <dbReference type="Pfam" id="PF04542"/>
    </source>
</evidence>
<evidence type="ECO:0000259" key="6">
    <source>
        <dbReference type="Pfam" id="PF08281"/>
    </source>
</evidence>
<evidence type="ECO:0000256" key="2">
    <source>
        <dbReference type="ARBA" id="ARBA00023015"/>
    </source>
</evidence>
<dbReference type="NCBIfam" id="TIGR02937">
    <property type="entry name" value="sigma70-ECF"/>
    <property type="match status" value="1"/>
</dbReference>
<dbReference type="SUPFAM" id="SSF88659">
    <property type="entry name" value="Sigma3 and sigma4 domains of RNA polymerase sigma factors"/>
    <property type="match status" value="1"/>
</dbReference>
<keyword evidence="2" id="KW-0805">Transcription regulation</keyword>
<name>A0ABT4Q2J9_9BACL</name>
<keyword evidence="8" id="KW-1185">Reference proteome</keyword>
<dbReference type="PANTHER" id="PTHR43133:SF60">
    <property type="entry name" value="RNA POLYMERASE SIGMA FACTOR SIGV"/>
    <property type="match status" value="1"/>
</dbReference>
<keyword evidence="3" id="KW-0731">Sigma factor</keyword>
<comment type="similarity">
    <text evidence="1">Belongs to the sigma-70 factor family. ECF subfamily.</text>
</comment>
<proteinExistence type="inferred from homology"/>
<comment type="caution">
    <text evidence="7">The sequence shown here is derived from an EMBL/GenBank/DDBJ whole genome shotgun (WGS) entry which is preliminary data.</text>
</comment>
<sequence>MNNKMEKLLIHFITENKENVYRLAYSYVKNAEDALDIVQDSIHKALSSVETLKSEGAMKSWFYRIVVNTSLDFLRKNKRIQLVDDKTLELHSPASEDAYHDMDLEKAMDELPHTFRTVVVLRYFEDLKIEEIAEVLHENISTVKTRLYQALRKLRLKMSNEFLEEVK</sequence>
<evidence type="ECO:0000313" key="7">
    <source>
        <dbReference type="EMBL" id="MCZ8510925.1"/>
    </source>
</evidence>
<protein>
    <submittedName>
        <fullName evidence="7">RNA polymerase sigma factor</fullName>
    </submittedName>
</protein>
<dbReference type="Proteomes" id="UP001527882">
    <property type="component" value="Unassembled WGS sequence"/>
</dbReference>
<dbReference type="SUPFAM" id="SSF88946">
    <property type="entry name" value="Sigma2 domain of RNA polymerase sigma factors"/>
    <property type="match status" value="1"/>
</dbReference>
<dbReference type="InterPro" id="IPR013249">
    <property type="entry name" value="RNA_pol_sigma70_r4_t2"/>
</dbReference>
<feature type="domain" description="RNA polymerase sigma-70 region 2" evidence="5">
    <location>
        <begin position="13"/>
        <end position="79"/>
    </location>
</feature>
<evidence type="ECO:0000313" key="8">
    <source>
        <dbReference type="Proteomes" id="UP001527882"/>
    </source>
</evidence>
<dbReference type="InterPro" id="IPR013325">
    <property type="entry name" value="RNA_pol_sigma_r2"/>
</dbReference>
<accession>A0ABT4Q2J9</accession>
<dbReference type="InterPro" id="IPR036388">
    <property type="entry name" value="WH-like_DNA-bd_sf"/>
</dbReference>
<dbReference type="EMBL" id="JAQAGZ010000001">
    <property type="protein sequence ID" value="MCZ8510925.1"/>
    <property type="molecule type" value="Genomic_DNA"/>
</dbReference>
<dbReference type="RefSeq" id="WP_269879299.1">
    <property type="nucleotide sequence ID" value="NZ_JAQAGZ010000001.1"/>
</dbReference>
<evidence type="ECO:0000256" key="4">
    <source>
        <dbReference type="ARBA" id="ARBA00023163"/>
    </source>
</evidence>
<dbReference type="Gene3D" id="1.10.1740.10">
    <property type="match status" value="1"/>
</dbReference>
<dbReference type="Gene3D" id="1.10.10.10">
    <property type="entry name" value="Winged helix-like DNA-binding domain superfamily/Winged helix DNA-binding domain"/>
    <property type="match status" value="1"/>
</dbReference>
<dbReference type="Pfam" id="PF04542">
    <property type="entry name" value="Sigma70_r2"/>
    <property type="match status" value="1"/>
</dbReference>
<dbReference type="PANTHER" id="PTHR43133">
    <property type="entry name" value="RNA POLYMERASE ECF-TYPE SIGMA FACTO"/>
    <property type="match status" value="1"/>
</dbReference>
<feature type="domain" description="RNA polymerase sigma factor 70 region 4 type 2" evidence="6">
    <location>
        <begin position="102"/>
        <end position="154"/>
    </location>
</feature>
<reference evidence="7 8" key="1">
    <citation type="submission" date="2022-12" db="EMBL/GenBank/DDBJ databases">
        <title>Draft genome sequence of Paenibacillus sp. dW9.</title>
        <authorList>
            <person name="Choi E.-W."/>
            <person name="Kim D.-U."/>
        </authorList>
    </citation>
    <scope>NUCLEOTIDE SEQUENCE [LARGE SCALE GENOMIC DNA]</scope>
    <source>
        <strain evidence="8">dW9</strain>
    </source>
</reference>
<gene>
    <name evidence="7" type="ORF">O9H85_00425</name>
</gene>
<keyword evidence="4" id="KW-0804">Transcription</keyword>
<dbReference type="InterPro" id="IPR007627">
    <property type="entry name" value="RNA_pol_sigma70_r2"/>
</dbReference>
<dbReference type="CDD" id="cd06171">
    <property type="entry name" value="Sigma70_r4"/>
    <property type="match status" value="1"/>
</dbReference>
<dbReference type="InterPro" id="IPR039425">
    <property type="entry name" value="RNA_pol_sigma-70-like"/>
</dbReference>